<comment type="caution">
    <text evidence="3">The sequence shown here is derived from an EMBL/GenBank/DDBJ whole genome shotgun (WGS) entry which is preliminary data.</text>
</comment>
<dbReference type="Gene3D" id="3.40.50.12370">
    <property type="match status" value="1"/>
</dbReference>
<dbReference type="PANTHER" id="PTHR46268">
    <property type="entry name" value="STRESS RESPONSE PROTEIN NHAX"/>
    <property type="match status" value="1"/>
</dbReference>
<feature type="domain" description="UspA" evidence="2">
    <location>
        <begin position="155"/>
        <end position="281"/>
    </location>
</feature>
<dbReference type="EMBL" id="QPIZ01000016">
    <property type="protein sequence ID" value="RCW31983.1"/>
    <property type="molecule type" value="Genomic_DNA"/>
</dbReference>
<keyword evidence="4" id="KW-1185">Reference proteome</keyword>
<gene>
    <name evidence="3" type="ORF">DFO77_11650</name>
</gene>
<dbReference type="PRINTS" id="PR01438">
    <property type="entry name" value="UNVRSLSTRESS"/>
</dbReference>
<evidence type="ECO:0000313" key="4">
    <source>
        <dbReference type="Proteomes" id="UP000252733"/>
    </source>
</evidence>
<dbReference type="Proteomes" id="UP000252733">
    <property type="component" value="Unassembled WGS sequence"/>
</dbReference>
<protein>
    <submittedName>
        <fullName evidence="3">Nucleotide-binding universal stress UspA family protein</fullName>
    </submittedName>
</protein>
<dbReference type="PANTHER" id="PTHR46268:SF6">
    <property type="entry name" value="UNIVERSAL STRESS PROTEIN UP12"/>
    <property type="match status" value="1"/>
</dbReference>
<evidence type="ECO:0000256" key="1">
    <source>
        <dbReference type="ARBA" id="ARBA00008791"/>
    </source>
</evidence>
<organism evidence="3 4">
    <name type="scientific">Marinilabilia salmonicolor</name>
    <dbReference type="NCBI Taxonomy" id="989"/>
    <lineage>
        <taxon>Bacteria</taxon>
        <taxon>Pseudomonadati</taxon>
        <taxon>Bacteroidota</taxon>
        <taxon>Bacteroidia</taxon>
        <taxon>Marinilabiliales</taxon>
        <taxon>Marinilabiliaceae</taxon>
        <taxon>Marinilabilia</taxon>
    </lineage>
</organism>
<accession>A0A2T0XR91</accession>
<dbReference type="SUPFAM" id="SSF52402">
    <property type="entry name" value="Adenine nucleotide alpha hydrolases-like"/>
    <property type="match status" value="2"/>
</dbReference>
<name>A0A2T0XR91_9BACT</name>
<reference evidence="3 4" key="1">
    <citation type="submission" date="2018-07" db="EMBL/GenBank/DDBJ databases">
        <title>Freshwater and sediment microbial communities from various areas in North America, analyzing microbe dynamics in response to fracking.</title>
        <authorList>
            <person name="Lamendella R."/>
        </authorList>
    </citation>
    <scope>NUCLEOTIDE SEQUENCE [LARGE SCALE GENOMIC DNA]</scope>
    <source>
        <strain evidence="3 4">160A</strain>
    </source>
</reference>
<dbReference type="STRING" id="1168289.GCA_000259075_00400"/>
<dbReference type="Pfam" id="PF00582">
    <property type="entry name" value="Usp"/>
    <property type="match status" value="2"/>
</dbReference>
<dbReference type="AlphaFoldDB" id="A0A2T0XR91"/>
<dbReference type="InterPro" id="IPR006016">
    <property type="entry name" value="UspA"/>
</dbReference>
<feature type="domain" description="UspA" evidence="2">
    <location>
        <begin position="25"/>
        <end position="146"/>
    </location>
</feature>
<evidence type="ECO:0000259" key="2">
    <source>
        <dbReference type="Pfam" id="PF00582"/>
    </source>
</evidence>
<sequence length="296" mass="33516">MFPKTKTLSLTVEFESNRHMESLMHSILVPYDFTEVTFNAAAHAVNLSKVLNTNITLLHIVKKDTEIQEAEKKLKADASKVEKELGVKPEILVKEGTIFKTINEVSEELENALVVMGTHGMKGMQKLTGSWALKVIVGSRVPFLVVQEPPQKNDYTKIVFPVDFKSENKEKLRWAEYMSRFFKTKVFLFSSTAKDGAVDGRTKANVVFCKNFLEEKNIDYELVLSKHKTSFSQETVEFAKNNQADLIIIMTTRDIAFHDYVLGAQEQYIIANSAKVPVMVINPRTDLMKYGYGGGF</sequence>
<dbReference type="CDD" id="cd00293">
    <property type="entry name" value="USP-like"/>
    <property type="match status" value="2"/>
</dbReference>
<comment type="similarity">
    <text evidence="1">Belongs to the universal stress protein A family.</text>
</comment>
<evidence type="ECO:0000313" key="3">
    <source>
        <dbReference type="EMBL" id="RCW31983.1"/>
    </source>
</evidence>
<proteinExistence type="inferred from homology"/>
<dbReference type="InterPro" id="IPR006015">
    <property type="entry name" value="Universal_stress_UspA"/>
</dbReference>